<dbReference type="SUPFAM" id="SSF55729">
    <property type="entry name" value="Acyl-CoA N-acyltransferases (Nat)"/>
    <property type="match status" value="1"/>
</dbReference>
<dbReference type="Proteomes" id="UP000730482">
    <property type="component" value="Unassembled WGS sequence"/>
</dbReference>
<keyword evidence="5" id="KW-1185">Reference proteome</keyword>
<dbReference type="CDD" id="cd04301">
    <property type="entry name" value="NAT_SF"/>
    <property type="match status" value="1"/>
</dbReference>
<feature type="domain" description="N-acetyltransferase" evidence="3">
    <location>
        <begin position="4"/>
        <end position="162"/>
    </location>
</feature>
<dbReference type="Gene3D" id="3.40.630.30">
    <property type="match status" value="1"/>
</dbReference>
<evidence type="ECO:0000256" key="2">
    <source>
        <dbReference type="ARBA" id="ARBA00023315"/>
    </source>
</evidence>
<name>A0ABS5L4N4_9ACTN</name>
<dbReference type="Pfam" id="PF00583">
    <property type="entry name" value="Acetyltransf_1"/>
    <property type="match status" value="1"/>
</dbReference>
<dbReference type="PROSITE" id="PS51186">
    <property type="entry name" value="GNAT"/>
    <property type="match status" value="1"/>
</dbReference>
<reference evidence="4 5" key="1">
    <citation type="submission" date="2020-02" db="EMBL/GenBank/DDBJ databases">
        <title>Acidophilic actinobacteria isolated from forest soil.</title>
        <authorList>
            <person name="Golinska P."/>
        </authorList>
    </citation>
    <scope>NUCLEOTIDE SEQUENCE [LARGE SCALE GENOMIC DNA]</scope>
    <source>
        <strain evidence="4 5">NL8</strain>
    </source>
</reference>
<dbReference type="PANTHER" id="PTHR43877:SF2">
    <property type="entry name" value="AMINOALKYLPHOSPHONATE N-ACETYLTRANSFERASE-RELATED"/>
    <property type="match status" value="1"/>
</dbReference>
<keyword evidence="1" id="KW-0808">Transferase</keyword>
<keyword evidence="2" id="KW-0012">Acyltransferase</keyword>
<accession>A0ABS5L4N4</accession>
<sequence>MSEPKYRTATAADVPWLVQLIESAYRGESSKAGWTTEAHLLDGQRTDEDDVRAVVETPDSRILVVELAGEPVACCQLQHRGTHAYFGMFAVRPTAQGAGLGKKIIAEAERVARDELGLSVMEMTVLRQRADLIAWYERRGYVRTGEVKPFPYGDERFGKPRRDDLEFAVLSKDLVRRSVSA</sequence>
<evidence type="ECO:0000313" key="4">
    <source>
        <dbReference type="EMBL" id="MBS2553109.1"/>
    </source>
</evidence>
<proteinExistence type="predicted"/>
<dbReference type="RefSeq" id="WP_212019338.1">
    <property type="nucleotide sequence ID" value="NZ_JAAFYZ010000231.1"/>
</dbReference>
<dbReference type="InterPro" id="IPR016181">
    <property type="entry name" value="Acyl_CoA_acyltransferase"/>
</dbReference>
<evidence type="ECO:0000313" key="5">
    <source>
        <dbReference type="Proteomes" id="UP000730482"/>
    </source>
</evidence>
<organism evidence="4 5">
    <name type="scientific">Catenulispora pinistramenti</name>
    <dbReference type="NCBI Taxonomy" id="2705254"/>
    <lineage>
        <taxon>Bacteria</taxon>
        <taxon>Bacillati</taxon>
        <taxon>Actinomycetota</taxon>
        <taxon>Actinomycetes</taxon>
        <taxon>Catenulisporales</taxon>
        <taxon>Catenulisporaceae</taxon>
        <taxon>Catenulispora</taxon>
    </lineage>
</organism>
<evidence type="ECO:0000259" key="3">
    <source>
        <dbReference type="PROSITE" id="PS51186"/>
    </source>
</evidence>
<protein>
    <submittedName>
        <fullName evidence="4">GNAT family N-acetyltransferase</fullName>
    </submittedName>
</protein>
<gene>
    <name evidence="4" type="ORF">KGQ19_40275</name>
</gene>
<evidence type="ECO:0000256" key="1">
    <source>
        <dbReference type="ARBA" id="ARBA00022679"/>
    </source>
</evidence>
<dbReference type="InterPro" id="IPR000182">
    <property type="entry name" value="GNAT_dom"/>
</dbReference>
<dbReference type="EMBL" id="JAAFYZ010000231">
    <property type="protein sequence ID" value="MBS2553109.1"/>
    <property type="molecule type" value="Genomic_DNA"/>
</dbReference>
<comment type="caution">
    <text evidence="4">The sequence shown here is derived from an EMBL/GenBank/DDBJ whole genome shotgun (WGS) entry which is preliminary data.</text>
</comment>
<dbReference type="InterPro" id="IPR050832">
    <property type="entry name" value="Bact_Acetyltransf"/>
</dbReference>
<dbReference type="PANTHER" id="PTHR43877">
    <property type="entry name" value="AMINOALKYLPHOSPHONATE N-ACETYLTRANSFERASE-RELATED-RELATED"/>
    <property type="match status" value="1"/>
</dbReference>